<evidence type="ECO:0000313" key="3">
    <source>
        <dbReference type="Proteomes" id="UP000654918"/>
    </source>
</evidence>
<name>A0A8H6U5A1_9PEZI</name>
<keyword evidence="3" id="KW-1185">Reference proteome</keyword>
<evidence type="ECO:0000256" key="1">
    <source>
        <dbReference type="SAM" id="MobiDB-lite"/>
    </source>
</evidence>
<dbReference type="Proteomes" id="UP000654918">
    <property type="component" value="Unassembled WGS sequence"/>
</dbReference>
<protein>
    <submittedName>
        <fullName evidence="2">Uncharacterized protein</fullName>
    </submittedName>
</protein>
<dbReference type="AlphaFoldDB" id="A0A8H6U5A1"/>
<organism evidence="2 3">
    <name type="scientific">Colletotrichum plurivorum</name>
    <dbReference type="NCBI Taxonomy" id="2175906"/>
    <lineage>
        <taxon>Eukaryota</taxon>
        <taxon>Fungi</taxon>
        <taxon>Dikarya</taxon>
        <taxon>Ascomycota</taxon>
        <taxon>Pezizomycotina</taxon>
        <taxon>Sordariomycetes</taxon>
        <taxon>Hypocreomycetidae</taxon>
        <taxon>Glomerellales</taxon>
        <taxon>Glomerellaceae</taxon>
        <taxon>Colletotrichum</taxon>
        <taxon>Colletotrichum orchidearum species complex</taxon>
    </lineage>
</organism>
<accession>A0A8H6U5A1</accession>
<dbReference type="EMBL" id="WIGO01000006">
    <property type="protein sequence ID" value="KAF6840666.1"/>
    <property type="molecule type" value="Genomic_DNA"/>
</dbReference>
<proteinExistence type="predicted"/>
<sequence length="115" mass="12262">MGGSGNGNGNGNGNLALGCSAVPSGWPAKVSSSTATVLQHGVSFRAIQDSPQANRPTAAPLRTGDTQPPYRPASWVPESFHANSFFYRIHYRYEADERGEATWPPKFQSPTVAIS</sequence>
<gene>
    <name evidence="2" type="ORF">CPLU01_01037</name>
</gene>
<comment type="caution">
    <text evidence="2">The sequence shown here is derived from an EMBL/GenBank/DDBJ whole genome shotgun (WGS) entry which is preliminary data.</text>
</comment>
<reference evidence="2" key="1">
    <citation type="journal article" date="2020" name="Phytopathology">
        <title>Genome Sequence Resources of Colletotrichum truncatum, C. plurivorum, C. musicola, and C. sojae: Four Species Pathogenic to Soybean (Glycine max).</title>
        <authorList>
            <person name="Rogerio F."/>
            <person name="Boufleur T.R."/>
            <person name="Ciampi-Guillardi M."/>
            <person name="Sukno S.A."/>
            <person name="Thon M.R."/>
            <person name="Massola Junior N.S."/>
            <person name="Baroncelli R."/>
        </authorList>
    </citation>
    <scope>NUCLEOTIDE SEQUENCE</scope>
    <source>
        <strain evidence="2">LFN00145</strain>
    </source>
</reference>
<evidence type="ECO:0000313" key="2">
    <source>
        <dbReference type="EMBL" id="KAF6840666.1"/>
    </source>
</evidence>
<feature type="region of interest" description="Disordered" evidence="1">
    <location>
        <begin position="45"/>
        <end position="74"/>
    </location>
</feature>